<dbReference type="AlphaFoldDB" id="A0A919YS18"/>
<dbReference type="GO" id="GO:0016779">
    <property type="term" value="F:nucleotidyltransferase activity"/>
    <property type="evidence" value="ECO:0007669"/>
    <property type="project" value="InterPro"/>
</dbReference>
<dbReference type="Pfam" id="PF01909">
    <property type="entry name" value="NTP_transf_2"/>
    <property type="match status" value="1"/>
</dbReference>
<dbReference type="InterPro" id="IPR043519">
    <property type="entry name" value="NT_sf"/>
</dbReference>
<dbReference type="Proteomes" id="UP000683139">
    <property type="component" value="Unassembled WGS sequence"/>
</dbReference>
<name>A0A919YS18_9BACL</name>
<organism evidence="2 3">
    <name type="scientific">Paenibacillus montaniterrae</name>
    <dbReference type="NCBI Taxonomy" id="429341"/>
    <lineage>
        <taxon>Bacteria</taxon>
        <taxon>Bacillati</taxon>
        <taxon>Bacillota</taxon>
        <taxon>Bacilli</taxon>
        <taxon>Bacillales</taxon>
        <taxon>Paenibacillaceae</taxon>
        <taxon>Paenibacillus</taxon>
    </lineage>
</organism>
<evidence type="ECO:0000313" key="2">
    <source>
        <dbReference type="EMBL" id="GIP18177.1"/>
    </source>
</evidence>
<accession>A0A919YS18</accession>
<sequence length="253" mass="29111">MFSLQNIEGEAKPIIEQAANVYYKHTKNQLIGIIIHGSVITGDFIPGCSDIDIKLLMNVTNLDLGKYYDIHKELAKIDVTPFRYIQCDIIGKSLPKNYAGFVSGTYEVIYGENFIPDMPPEQIRENSIKSIRSIDVFPRFAYESLLDHGGNRLSQNTRLMITKIWPTLKNCLIIEGNDPIRVWRLSKVEAINELRNMDLKSMFERFLNSVYDYYPDEKEVDCALNILRLGMEILANIKRYCEGLEEGSHILKH</sequence>
<evidence type="ECO:0000313" key="3">
    <source>
        <dbReference type="Proteomes" id="UP000683139"/>
    </source>
</evidence>
<feature type="domain" description="Polymerase nucleotidyl transferase" evidence="1">
    <location>
        <begin position="29"/>
        <end position="92"/>
    </location>
</feature>
<proteinExistence type="predicted"/>
<dbReference type="InterPro" id="IPR002934">
    <property type="entry name" value="Polymerase_NTP_transf_dom"/>
</dbReference>
<dbReference type="RefSeq" id="WP_213518243.1">
    <property type="nucleotide sequence ID" value="NZ_BOSE01000007.1"/>
</dbReference>
<reference evidence="2" key="1">
    <citation type="submission" date="2021-03" db="EMBL/GenBank/DDBJ databases">
        <title>Antimicrobial resistance genes in bacteria isolated from Japanese honey, and their potential for conferring macrolide and lincosamide resistance in the American foulbrood pathogen Paenibacillus larvae.</title>
        <authorList>
            <person name="Okamoto M."/>
            <person name="Kumagai M."/>
            <person name="Kanamori H."/>
            <person name="Takamatsu D."/>
        </authorList>
    </citation>
    <scope>NUCLEOTIDE SEQUENCE</scope>
    <source>
        <strain evidence="2">J40TS1</strain>
    </source>
</reference>
<protein>
    <recommendedName>
        <fullName evidence="1">Polymerase nucleotidyl transferase domain-containing protein</fullName>
    </recommendedName>
</protein>
<evidence type="ECO:0000259" key="1">
    <source>
        <dbReference type="Pfam" id="PF01909"/>
    </source>
</evidence>
<gene>
    <name evidence="2" type="ORF">J40TS1_38190</name>
</gene>
<dbReference type="SUPFAM" id="SSF81301">
    <property type="entry name" value="Nucleotidyltransferase"/>
    <property type="match status" value="1"/>
</dbReference>
<dbReference type="EMBL" id="BOSE01000007">
    <property type="protein sequence ID" value="GIP18177.1"/>
    <property type="molecule type" value="Genomic_DNA"/>
</dbReference>
<keyword evidence="3" id="KW-1185">Reference proteome</keyword>
<comment type="caution">
    <text evidence="2">The sequence shown here is derived from an EMBL/GenBank/DDBJ whole genome shotgun (WGS) entry which is preliminary data.</text>
</comment>